<organism evidence="1 2">
    <name type="scientific">Iodobacter violaceini</name>
    <dbReference type="NCBI Taxonomy" id="3044271"/>
    <lineage>
        <taxon>Bacteria</taxon>
        <taxon>Pseudomonadati</taxon>
        <taxon>Pseudomonadota</taxon>
        <taxon>Betaproteobacteria</taxon>
        <taxon>Neisseriales</taxon>
        <taxon>Chitinibacteraceae</taxon>
        <taxon>Iodobacter</taxon>
    </lineage>
</organism>
<proteinExistence type="predicted"/>
<dbReference type="RefSeq" id="WP_166822259.1">
    <property type="nucleotide sequence ID" value="NZ_JAAOLX010000002.1"/>
</dbReference>
<sequence>MDAYVVCNAAGIWPGKHPQGFGIAVLRSRKIAAILTNVNRALRMRAWLYTDEKIIYSPAIKRLWVDVMHFNSIE</sequence>
<reference evidence="1 2" key="1">
    <citation type="submission" date="2020-03" db="EMBL/GenBank/DDBJ databases">
        <title>Draft genome sequence of environmentally isolated violet-colored cultures.</title>
        <authorList>
            <person name="Wilson H.S."/>
        </authorList>
    </citation>
    <scope>NUCLEOTIDE SEQUENCE [LARGE SCALE GENOMIC DNA]</scope>
    <source>
        <strain evidence="1 2">HSC-16F04</strain>
    </source>
</reference>
<evidence type="ECO:0000313" key="2">
    <source>
        <dbReference type="Proteomes" id="UP000712570"/>
    </source>
</evidence>
<comment type="caution">
    <text evidence="1">The sequence shown here is derived from an EMBL/GenBank/DDBJ whole genome shotgun (WGS) entry which is preliminary data.</text>
</comment>
<keyword evidence="2" id="KW-1185">Reference proteome</keyword>
<name>A0ABX0KNG3_9NEIS</name>
<protein>
    <submittedName>
        <fullName evidence="1">Uncharacterized protein</fullName>
    </submittedName>
</protein>
<accession>A0ABX0KNG3</accession>
<evidence type="ECO:0000313" key="1">
    <source>
        <dbReference type="EMBL" id="NHQ85221.1"/>
    </source>
</evidence>
<dbReference type="Proteomes" id="UP000712570">
    <property type="component" value="Unassembled WGS sequence"/>
</dbReference>
<gene>
    <name evidence="1" type="ORF">HA050_03735</name>
</gene>
<dbReference type="EMBL" id="JAAOLX010000002">
    <property type="protein sequence ID" value="NHQ85221.1"/>
    <property type="molecule type" value="Genomic_DNA"/>
</dbReference>